<evidence type="ECO:0000256" key="4">
    <source>
        <dbReference type="ARBA" id="ARBA00022691"/>
    </source>
</evidence>
<dbReference type="FunFam" id="3.40.1280.30:FF:000001">
    <property type="entry name" value="tRNA methyltransferase 10 homolog A"/>
    <property type="match status" value="1"/>
</dbReference>
<dbReference type="Gene3D" id="3.40.1280.30">
    <property type="match status" value="1"/>
</dbReference>
<evidence type="ECO:0000256" key="3">
    <source>
        <dbReference type="ARBA" id="ARBA00022679"/>
    </source>
</evidence>
<evidence type="ECO:0000256" key="5">
    <source>
        <dbReference type="ARBA" id="ARBA00048434"/>
    </source>
</evidence>
<feature type="region of interest" description="Disordered" evidence="6">
    <location>
        <begin position="73"/>
        <end position="128"/>
    </location>
</feature>
<keyword evidence="3 8" id="KW-0808">Transferase</keyword>
<feature type="compositionally biased region" description="Basic residues" evidence="6">
    <location>
        <begin position="85"/>
        <end position="96"/>
    </location>
</feature>
<dbReference type="InterPro" id="IPR028564">
    <property type="entry name" value="MT_TRM10-typ"/>
</dbReference>
<evidence type="ECO:0000259" key="7">
    <source>
        <dbReference type="PROSITE" id="PS51675"/>
    </source>
</evidence>
<dbReference type="InterPro" id="IPR007356">
    <property type="entry name" value="tRNA_m1G_MeTrfase_euk"/>
</dbReference>
<feature type="region of interest" description="Disordered" evidence="6">
    <location>
        <begin position="1"/>
        <end position="37"/>
    </location>
</feature>
<feature type="domain" description="SAM-dependent MTase TRM10-type" evidence="7">
    <location>
        <begin position="135"/>
        <end position="327"/>
    </location>
</feature>
<keyword evidence="2 8" id="KW-0489">Methyltransferase</keyword>
<keyword evidence="4" id="KW-0949">S-adenosyl-L-methionine</keyword>
<dbReference type="GO" id="GO:0052905">
    <property type="term" value="F:tRNA (guanosine(9)-N1)-methyltransferase activity"/>
    <property type="evidence" value="ECO:0007669"/>
    <property type="project" value="UniProtKB-EC"/>
</dbReference>
<evidence type="ECO:0000256" key="1">
    <source>
        <dbReference type="ARBA" id="ARBA00012797"/>
    </source>
</evidence>
<comment type="caution">
    <text evidence="8">The sequence shown here is derived from an EMBL/GenBank/DDBJ whole genome shotgun (WGS) entry which is preliminary data.</text>
</comment>
<dbReference type="AlphaFoldDB" id="A0A2G8K1Z8"/>
<dbReference type="GO" id="GO:0005654">
    <property type="term" value="C:nucleoplasm"/>
    <property type="evidence" value="ECO:0007669"/>
    <property type="project" value="TreeGrafter"/>
</dbReference>
<dbReference type="STRING" id="307972.A0A2G8K1Z8"/>
<dbReference type="OrthoDB" id="278300at2759"/>
<proteinExistence type="predicted"/>
<evidence type="ECO:0000313" key="9">
    <source>
        <dbReference type="Proteomes" id="UP000230750"/>
    </source>
</evidence>
<organism evidence="8 9">
    <name type="scientific">Stichopus japonicus</name>
    <name type="common">Sea cucumber</name>
    <dbReference type="NCBI Taxonomy" id="307972"/>
    <lineage>
        <taxon>Eukaryota</taxon>
        <taxon>Metazoa</taxon>
        <taxon>Echinodermata</taxon>
        <taxon>Eleutherozoa</taxon>
        <taxon>Echinozoa</taxon>
        <taxon>Holothuroidea</taxon>
        <taxon>Aspidochirotacea</taxon>
        <taxon>Aspidochirotida</taxon>
        <taxon>Stichopodidae</taxon>
        <taxon>Apostichopus</taxon>
    </lineage>
</organism>
<sequence>MENNLVSHSGCDDISNLTSIESRVPDLHPAKSQEPSLVISTPQGVHISSEKAGNAENGDAELKPTLTIRNEANVAGGQEVDKPVSKRQMKRMARHQKWLDLKPLRRQKQKEKMKDKKRKQKEERERLGIDEDSIRGPKLIKMSDPEASQVSIAIDCGFDHLMNDMEVRKVAKQIQRCYAANRRSPSPFQLHLCSFQNKTKSWFDGSIQGYSNWDVHIHDTSVEEAFPKEMVVYLSSESENILQRLDPSKAYIIGGLVDHNHQKGLCHQTAVEKGWQHAQLPITEFVEINGRKVLTINQVFEILLGFASTNNWKDSFYQVLPARKVETYAQDSSADKAAIGSEEREAGLSPGGADQERKEEDSCEEMGLIQADEQS</sequence>
<protein>
    <recommendedName>
        <fullName evidence="1">tRNA (guanine(9)-N(1))-methyltransferase</fullName>
        <ecNumber evidence="1">2.1.1.221</ecNumber>
    </recommendedName>
</protein>
<feature type="region of interest" description="Disordered" evidence="6">
    <location>
        <begin position="331"/>
        <end position="375"/>
    </location>
</feature>
<dbReference type="GO" id="GO:0000049">
    <property type="term" value="F:tRNA binding"/>
    <property type="evidence" value="ECO:0007669"/>
    <property type="project" value="TreeGrafter"/>
</dbReference>
<dbReference type="Proteomes" id="UP000230750">
    <property type="component" value="Unassembled WGS sequence"/>
</dbReference>
<dbReference type="GO" id="GO:0005829">
    <property type="term" value="C:cytosol"/>
    <property type="evidence" value="ECO:0007669"/>
    <property type="project" value="TreeGrafter"/>
</dbReference>
<evidence type="ECO:0000256" key="2">
    <source>
        <dbReference type="ARBA" id="ARBA00022603"/>
    </source>
</evidence>
<dbReference type="EMBL" id="MRZV01000970">
    <property type="protein sequence ID" value="PIK41989.1"/>
    <property type="molecule type" value="Genomic_DNA"/>
</dbReference>
<dbReference type="EC" id="2.1.1.221" evidence="1"/>
<dbReference type="GO" id="GO:0002939">
    <property type="term" value="P:tRNA N1-guanine methylation"/>
    <property type="evidence" value="ECO:0007669"/>
    <property type="project" value="TreeGrafter"/>
</dbReference>
<evidence type="ECO:0000313" key="8">
    <source>
        <dbReference type="EMBL" id="PIK41989.1"/>
    </source>
</evidence>
<gene>
    <name evidence="8" type="ORF">BSL78_21157</name>
</gene>
<dbReference type="CDD" id="cd18101">
    <property type="entry name" value="Trm10euk_A"/>
    <property type="match status" value="1"/>
</dbReference>
<dbReference type="PANTHER" id="PTHR13563:SF13">
    <property type="entry name" value="TRNA METHYLTRANSFERASE 10 HOMOLOG A"/>
    <property type="match status" value="1"/>
</dbReference>
<reference evidence="8 9" key="1">
    <citation type="journal article" date="2017" name="PLoS Biol.">
        <title>The sea cucumber genome provides insights into morphological evolution and visceral regeneration.</title>
        <authorList>
            <person name="Zhang X."/>
            <person name="Sun L."/>
            <person name="Yuan J."/>
            <person name="Sun Y."/>
            <person name="Gao Y."/>
            <person name="Zhang L."/>
            <person name="Li S."/>
            <person name="Dai H."/>
            <person name="Hamel J.F."/>
            <person name="Liu C."/>
            <person name="Yu Y."/>
            <person name="Liu S."/>
            <person name="Lin W."/>
            <person name="Guo K."/>
            <person name="Jin S."/>
            <person name="Xu P."/>
            <person name="Storey K.B."/>
            <person name="Huan P."/>
            <person name="Zhang T."/>
            <person name="Zhou Y."/>
            <person name="Zhang J."/>
            <person name="Lin C."/>
            <person name="Li X."/>
            <person name="Xing L."/>
            <person name="Huo D."/>
            <person name="Sun M."/>
            <person name="Wang L."/>
            <person name="Mercier A."/>
            <person name="Li F."/>
            <person name="Yang H."/>
            <person name="Xiang J."/>
        </authorList>
    </citation>
    <scope>NUCLEOTIDE SEQUENCE [LARGE SCALE GENOMIC DNA]</scope>
    <source>
        <strain evidence="8">Shaxun</strain>
        <tissue evidence="8">Muscle</tissue>
    </source>
</reference>
<evidence type="ECO:0000256" key="6">
    <source>
        <dbReference type="SAM" id="MobiDB-lite"/>
    </source>
</evidence>
<name>A0A2G8K1Z8_STIJA</name>
<dbReference type="PROSITE" id="PS51675">
    <property type="entry name" value="SAM_MT_TRM10"/>
    <property type="match status" value="1"/>
</dbReference>
<dbReference type="InterPro" id="IPR038459">
    <property type="entry name" value="MT_TRM10-typ_sf"/>
</dbReference>
<feature type="compositionally biased region" description="Basic and acidic residues" evidence="6">
    <location>
        <begin position="110"/>
        <end position="128"/>
    </location>
</feature>
<comment type="catalytic activity">
    <reaction evidence="5">
        <text>guanosine(9) in tRNA + S-adenosyl-L-methionine = N(1)-methylguanosine(9) in tRNA + S-adenosyl-L-homocysteine + H(+)</text>
        <dbReference type="Rhea" id="RHEA:43156"/>
        <dbReference type="Rhea" id="RHEA-COMP:10367"/>
        <dbReference type="Rhea" id="RHEA-COMP:10368"/>
        <dbReference type="ChEBI" id="CHEBI:15378"/>
        <dbReference type="ChEBI" id="CHEBI:57856"/>
        <dbReference type="ChEBI" id="CHEBI:59789"/>
        <dbReference type="ChEBI" id="CHEBI:73542"/>
        <dbReference type="ChEBI" id="CHEBI:74269"/>
        <dbReference type="EC" id="2.1.1.221"/>
    </reaction>
</comment>
<accession>A0A2G8K1Z8</accession>
<dbReference type="PANTHER" id="PTHR13563">
    <property type="entry name" value="TRNA (GUANINE-9-) METHYLTRANSFERASE"/>
    <property type="match status" value="1"/>
</dbReference>
<keyword evidence="9" id="KW-1185">Reference proteome</keyword>